<sequence length="87" mass="10091">MSTRRQRLTAIGQETSTDEDEEQRHDFHPLPRLAILDRHRTGCENNNSASLSKCEIATKTHLCHSFDEKKNPVTECFKIKRKTILNI</sequence>
<reference evidence="2 4" key="1">
    <citation type="journal article" date="2019" name="Sci. Rep.">
        <title>Orb-weaving spider Araneus ventricosus genome elucidates the spidroin gene catalogue.</title>
        <authorList>
            <person name="Kono N."/>
            <person name="Nakamura H."/>
            <person name="Ohtoshi R."/>
            <person name="Moran D.A.P."/>
            <person name="Shinohara A."/>
            <person name="Yoshida Y."/>
            <person name="Fujiwara M."/>
            <person name="Mori M."/>
            <person name="Tomita M."/>
            <person name="Arakawa K."/>
        </authorList>
    </citation>
    <scope>NUCLEOTIDE SEQUENCE [LARGE SCALE GENOMIC DNA]</scope>
</reference>
<name>A0A4Y2BT44_ARAVE</name>
<keyword evidence="4" id="KW-1185">Reference proteome</keyword>
<accession>A0A4Y2BT44</accession>
<dbReference type="AlphaFoldDB" id="A0A4Y2BT44"/>
<organism evidence="2 4">
    <name type="scientific">Araneus ventricosus</name>
    <name type="common">Orbweaver spider</name>
    <name type="synonym">Epeira ventricosa</name>
    <dbReference type="NCBI Taxonomy" id="182803"/>
    <lineage>
        <taxon>Eukaryota</taxon>
        <taxon>Metazoa</taxon>
        <taxon>Ecdysozoa</taxon>
        <taxon>Arthropoda</taxon>
        <taxon>Chelicerata</taxon>
        <taxon>Arachnida</taxon>
        <taxon>Araneae</taxon>
        <taxon>Araneomorphae</taxon>
        <taxon>Entelegynae</taxon>
        <taxon>Araneoidea</taxon>
        <taxon>Araneidae</taxon>
        <taxon>Araneus</taxon>
    </lineage>
</organism>
<evidence type="ECO:0000313" key="3">
    <source>
        <dbReference type="EMBL" id="GBL94492.1"/>
    </source>
</evidence>
<dbReference type="EMBL" id="BGPR01236461">
    <property type="protein sequence ID" value="GBL94492.1"/>
    <property type="molecule type" value="Genomic_DNA"/>
</dbReference>
<evidence type="ECO:0000313" key="2">
    <source>
        <dbReference type="EMBL" id="GBL94476.1"/>
    </source>
</evidence>
<evidence type="ECO:0000313" key="4">
    <source>
        <dbReference type="Proteomes" id="UP000499080"/>
    </source>
</evidence>
<protein>
    <submittedName>
        <fullName evidence="2">Uncharacterized protein</fullName>
    </submittedName>
</protein>
<proteinExistence type="predicted"/>
<dbReference type="EMBL" id="BGPR01236458">
    <property type="protein sequence ID" value="GBL94476.1"/>
    <property type="molecule type" value="Genomic_DNA"/>
</dbReference>
<feature type="region of interest" description="Disordered" evidence="1">
    <location>
        <begin position="1"/>
        <end position="26"/>
    </location>
</feature>
<comment type="caution">
    <text evidence="2">The sequence shown here is derived from an EMBL/GenBank/DDBJ whole genome shotgun (WGS) entry which is preliminary data.</text>
</comment>
<gene>
    <name evidence="2" type="ORF">AVEN_237513_1</name>
    <name evidence="3" type="ORF">AVEN_245457_1</name>
</gene>
<evidence type="ECO:0000256" key="1">
    <source>
        <dbReference type="SAM" id="MobiDB-lite"/>
    </source>
</evidence>
<dbReference type="Proteomes" id="UP000499080">
    <property type="component" value="Unassembled WGS sequence"/>
</dbReference>